<evidence type="ECO:0000256" key="7">
    <source>
        <dbReference type="ARBA" id="ARBA00022824"/>
    </source>
</evidence>
<keyword evidence="11 15" id="KW-0443">Lipid metabolism</keyword>
<feature type="transmembrane region" description="Helical" evidence="15">
    <location>
        <begin position="179"/>
        <end position="200"/>
    </location>
</feature>
<dbReference type="InterPro" id="IPR007052">
    <property type="entry name" value="CS_dom"/>
</dbReference>
<dbReference type="Gene3D" id="2.60.40.790">
    <property type="match status" value="1"/>
</dbReference>
<accession>A0AA35SJ55</accession>
<comment type="catalytic activity">
    <reaction evidence="15">
        <text>a very-long-chain (3R)-3-hydroxyacyl-CoA = a very-long-chain (2E)-enoyl-CoA + H2O</text>
        <dbReference type="Rhea" id="RHEA:45812"/>
        <dbReference type="ChEBI" id="CHEBI:15377"/>
        <dbReference type="ChEBI" id="CHEBI:83728"/>
        <dbReference type="ChEBI" id="CHEBI:85440"/>
        <dbReference type="EC" id="4.2.1.134"/>
    </reaction>
</comment>
<comment type="caution">
    <text evidence="18">The sequence shown here is derived from an EMBL/GenBank/DDBJ whole genome shotgun (WGS) entry which is preliminary data.</text>
</comment>
<evidence type="ECO:0000256" key="13">
    <source>
        <dbReference type="ARBA" id="ARBA00023160"/>
    </source>
</evidence>
<dbReference type="Pfam" id="PF04387">
    <property type="entry name" value="PTPLA"/>
    <property type="match status" value="1"/>
</dbReference>
<dbReference type="EC" id="4.2.1.134" evidence="4 15"/>
<feature type="transmembrane region" description="Helical" evidence="15">
    <location>
        <begin position="272"/>
        <end position="294"/>
    </location>
</feature>
<dbReference type="PANTHER" id="PTHR11035:SF35">
    <property type="entry name" value="VERY-LONG-CHAIN (3R)-3-HYDROXYACYL-COA DEHYDRATASE"/>
    <property type="match status" value="1"/>
</dbReference>
<evidence type="ECO:0000256" key="10">
    <source>
        <dbReference type="ARBA" id="ARBA00023054"/>
    </source>
</evidence>
<comment type="subcellular location">
    <subcellularLocation>
        <location evidence="1 15">Endoplasmic reticulum membrane</location>
        <topology evidence="1 15">Multi-pass membrane protein</topology>
    </subcellularLocation>
</comment>
<keyword evidence="13 15" id="KW-0275">Fatty acid biosynthesis</keyword>
<protein>
    <recommendedName>
        <fullName evidence="4 15">Very-long-chain (3R)-3-hydroxyacyl-CoA dehydratase</fullName>
        <ecNumber evidence="4 15">4.2.1.134</ecNumber>
    </recommendedName>
</protein>
<dbReference type="GO" id="GO:0030497">
    <property type="term" value="P:fatty acid elongation"/>
    <property type="evidence" value="ECO:0007669"/>
    <property type="project" value="TreeGrafter"/>
</dbReference>
<evidence type="ECO:0000256" key="12">
    <source>
        <dbReference type="ARBA" id="ARBA00023136"/>
    </source>
</evidence>
<keyword evidence="9 15" id="KW-1133">Transmembrane helix</keyword>
<keyword evidence="19" id="KW-1185">Reference proteome</keyword>
<comment type="function">
    <text evidence="15">Catalyzes the third of the four reactions of the long-chain fatty acids elongation cycle. This endoplasmic reticulum-bound enzymatic process, allows the addition of two carbons to the chain of long- and very long-chain fatty acids/VLCFAs per cycle. This enzyme catalyzes the dehydration of the 3-hydroxyacyl-CoA intermediate into trans-2,3-enoyl-CoA, within each cycle of fatty acid elongation. Thereby, it participates to the production of VLCFAs of different chain lengths that are involved in multiple biological processes as precursors of membrane lipids and lipid mediators.</text>
</comment>
<feature type="domain" description="CS" evidence="17">
    <location>
        <begin position="5"/>
        <end position="95"/>
    </location>
</feature>
<dbReference type="GO" id="GO:0030148">
    <property type="term" value="P:sphingolipid biosynthetic process"/>
    <property type="evidence" value="ECO:0007669"/>
    <property type="project" value="TreeGrafter"/>
</dbReference>
<evidence type="ECO:0000256" key="14">
    <source>
        <dbReference type="ARBA" id="ARBA00023239"/>
    </source>
</evidence>
<evidence type="ECO:0000256" key="2">
    <source>
        <dbReference type="ARBA" id="ARBA00005194"/>
    </source>
</evidence>
<dbReference type="InterPro" id="IPR008978">
    <property type="entry name" value="HSP20-like_chaperone"/>
</dbReference>
<dbReference type="Pfam" id="PF04969">
    <property type="entry name" value="CS"/>
    <property type="match status" value="1"/>
</dbReference>
<comment type="similarity">
    <text evidence="3 15">Belongs to the very long-chain fatty acids dehydratase HACD family.</text>
</comment>
<name>A0AA35SJ55_GEOBA</name>
<evidence type="ECO:0000256" key="16">
    <source>
        <dbReference type="SAM" id="MobiDB-lite"/>
    </source>
</evidence>
<feature type="transmembrane region" description="Helical" evidence="15">
    <location>
        <begin position="247"/>
        <end position="266"/>
    </location>
</feature>
<keyword evidence="14 15" id="KW-0456">Lyase</keyword>
<evidence type="ECO:0000256" key="8">
    <source>
        <dbReference type="ARBA" id="ARBA00022832"/>
    </source>
</evidence>
<dbReference type="SUPFAM" id="SSF49764">
    <property type="entry name" value="HSP20-like chaperones"/>
    <property type="match status" value="1"/>
</dbReference>
<comment type="pathway">
    <text evidence="2 15">Lipid metabolism; fatty acid biosynthesis.</text>
</comment>
<evidence type="ECO:0000256" key="5">
    <source>
        <dbReference type="ARBA" id="ARBA00022516"/>
    </source>
</evidence>
<evidence type="ECO:0000313" key="18">
    <source>
        <dbReference type="EMBL" id="CAI8030554.1"/>
    </source>
</evidence>
<evidence type="ECO:0000259" key="17">
    <source>
        <dbReference type="PROSITE" id="PS51203"/>
    </source>
</evidence>
<dbReference type="CDD" id="cd06465">
    <property type="entry name" value="p23_hB-ind1_like"/>
    <property type="match status" value="1"/>
</dbReference>
<evidence type="ECO:0000256" key="6">
    <source>
        <dbReference type="ARBA" id="ARBA00022692"/>
    </source>
</evidence>
<proteinExistence type="inferred from homology"/>
<evidence type="ECO:0000256" key="4">
    <source>
        <dbReference type="ARBA" id="ARBA00013122"/>
    </source>
</evidence>
<keyword evidence="5 15" id="KW-0444">Lipid biosynthesis</keyword>
<evidence type="ECO:0000256" key="15">
    <source>
        <dbReference type="RuleBase" id="RU363109"/>
    </source>
</evidence>
<dbReference type="GO" id="GO:0005789">
    <property type="term" value="C:endoplasmic reticulum membrane"/>
    <property type="evidence" value="ECO:0007669"/>
    <property type="project" value="UniProtKB-SubCell"/>
</dbReference>
<evidence type="ECO:0000313" key="19">
    <source>
        <dbReference type="Proteomes" id="UP001174909"/>
    </source>
</evidence>
<gene>
    <name evidence="18" type="ORF">GBAR_LOCUS17313</name>
</gene>
<dbReference type="GO" id="GO:0102158">
    <property type="term" value="F:very-long-chain (3R)-3-hydroxyacyl-CoA dehydratase activity"/>
    <property type="evidence" value="ECO:0007669"/>
    <property type="project" value="UniProtKB-EC"/>
</dbReference>
<dbReference type="Proteomes" id="UP001174909">
    <property type="component" value="Unassembled WGS sequence"/>
</dbReference>
<sequence length="390" mass="45080">MDGHKLSPTVLWAQRKHFILLRVQVKSLEKPDFDIHESHMTFKVFGEGLSGKATYSFDLVFCEPINTEHCRVKFSENEIEFRIVKKEVSVWPRLQSSQERPPWLRVDFDHWEELSDGEEPAEGEGEEDGDVTTAGHKKPLSRERLEEIKEKQAQMISEMEKVKKEATQLWKTVDTAKKAYLLLYNGVQWAGFILIVMSLLKCLTKGREGISTAYSSTGSMLMFSQALMMLEILHSAFGLVKSGITTVFLQVFGRFLILFAVLRPSVEIHEHPIVYVLFLVWSLIEIFRYPYYALSVLGMEAKTLTWLRYTAWIPLYPLGFTSEATVLWLSIPHFKNSGYFQFDLPNPLNFSFDLVSLIWIAICCVPPIAFVEMRHMYSQMKKRLAKLKSE</sequence>
<evidence type="ECO:0000256" key="11">
    <source>
        <dbReference type="ARBA" id="ARBA00023098"/>
    </source>
</evidence>
<dbReference type="InterPro" id="IPR007482">
    <property type="entry name" value="Tyr_Pase-like_PTPLA"/>
</dbReference>
<keyword evidence="7 15" id="KW-0256">Endoplasmic reticulum</keyword>
<feature type="transmembrane region" description="Helical" evidence="15">
    <location>
        <begin position="306"/>
        <end position="331"/>
    </location>
</feature>
<keyword evidence="8 15" id="KW-0276">Fatty acid metabolism</keyword>
<dbReference type="AlphaFoldDB" id="A0AA35SJ55"/>
<evidence type="ECO:0000256" key="3">
    <source>
        <dbReference type="ARBA" id="ARBA00007811"/>
    </source>
</evidence>
<keyword evidence="6 15" id="KW-0812">Transmembrane</keyword>
<keyword evidence="10" id="KW-0175">Coiled coil</keyword>
<evidence type="ECO:0000256" key="1">
    <source>
        <dbReference type="ARBA" id="ARBA00004477"/>
    </source>
</evidence>
<keyword evidence="12 15" id="KW-0472">Membrane</keyword>
<feature type="compositionally biased region" description="Acidic residues" evidence="16">
    <location>
        <begin position="115"/>
        <end position="130"/>
    </location>
</feature>
<feature type="transmembrane region" description="Helical" evidence="15">
    <location>
        <begin position="351"/>
        <end position="373"/>
    </location>
</feature>
<organism evidence="18 19">
    <name type="scientific">Geodia barretti</name>
    <name type="common">Barrett's horny sponge</name>
    <dbReference type="NCBI Taxonomy" id="519541"/>
    <lineage>
        <taxon>Eukaryota</taxon>
        <taxon>Metazoa</taxon>
        <taxon>Porifera</taxon>
        <taxon>Demospongiae</taxon>
        <taxon>Heteroscleromorpha</taxon>
        <taxon>Tetractinellida</taxon>
        <taxon>Astrophorina</taxon>
        <taxon>Geodiidae</taxon>
        <taxon>Geodia</taxon>
    </lineage>
</organism>
<feature type="region of interest" description="Disordered" evidence="16">
    <location>
        <begin position="115"/>
        <end position="142"/>
    </location>
</feature>
<dbReference type="EMBL" id="CASHTH010002486">
    <property type="protein sequence ID" value="CAI8030554.1"/>
    <property type="molecule type" value="Genomic_DNA"/>
</dbReference>
<reference evidence="18" key="1">
    <citation type="submission" date="2023-03" db="EMBL/GenBank/DDBJ databases">
        <authorList>
            <person name="Steffen K."/>
            <person name="Cardenas P."/>
        </authorList>
    </citation>
    <scope>NUCLEOTIDE SEQUENCE</scope>
</reference>
<dbReference type="PROSITE" id="PS51203">
    <property type="entry name" value="CS"/>
    <property type="match status" value="1"/>
</dbReference>
<evidence type="ECO:0000256" key="9">
    <source>
        <dbReference type="ARBA" id="ARBA00022989"/>
    </source>
</evidence>
<dbReference type="PANTHER" id="PTHR11035">
    <property type="entry name" value="VERY-LONG-CHAIN (3R)-3-HYDROXYACYL-COA DEHYDRATASE"/>
    <property type="match status" value="1"/>
</dbReference>
<dbReference type="GO" id="GO:0042761">
    <property type="term" value="P:very long-chain fatty acid biosynthetic process"/>
    <property type="evidence" value="ECO:0007669"/>
    <property type="project" value="TreeGrafter"/>
</dbReference>